<gene>
    <name evidence="1" type="ORF">BQ4739_LOCUS1795</name>
</gene>
<organism evidence="1 2">
    <name type="scientific">Tetradesmus obliquus</name>
    <name type="common">Green alga</name>
    <name type="synonym">Acutodesmus obliquus</name>
    <dbReference type="NCBI Taxonomy" id="3088"/>
    <lineage>
        <taxon>Eukaryota</taxon>
        <taxon>Viridiplantae</taxon>
        <taxon>Chlorophyta</taxon>
        <taxon>core chlorophytes</taxon>
        <taxon>Chlorophyceae</taxon>
        <taxon>CS clade</taxon>
        <taxon>Sphaeropleales</taxon>
        <taxon>Scenedesmaceae</taxon>
        <taxon>Tetradesmus</taxon>
    </lineage>
</organism>
<dbReference type="EMBL" id="FNXT01000133">
    <property type="protein sequence ID" value="SZX61283.1"/>
    <property type="molecule type" value="Genomic_DNA"/>
</dbReference>
<keyword evidence="2" id="KW-1185">Reference proteome</keyword>
<sequence>MCQQRRSERLVVLLKAQGHVGVSPESGRQAAAAATAAAAAGDMQGVTQLARLQEWKTARRAASTTEHSLGPSWLQLRQLRGARSTFSI</sequence>
<name>A0A383V8J8_TETOB</name>
<reference evidence="1 2" key="1">
    <citation type="submission" date="2016-10" db="EMBL/GenBank/DDBJ databases">
        <authorList>
            <person name="Cai Z."/>
        </authorList>
    </citation>
    <scope>NUCLEOTIDE SEQUENCE [LARGE SCALE GENOMIC DNA]</scope>
</reference>
<evidence type="ECO:0000313" key="2">
    <source>
        <dbReference type="Proteomes" id="UP000256970"/>
    </source>
</evidence>
<accession>A0A383V8J8</accession>
<protein>
    <submittedName>
        <fullName evidence="1">Uncharacterized protein</fullName>
    </submittedName>
</protein>
<dbReference type="Proteomes" id="UP000256970">
    <property type="component" value="Unassembled WGS sequence"/>
</dbReference>
<proteinExistence type="predicted"/>
<dbReference type="AlphaFoldDB" id="A0A383V8J8"/>
<evidence type="ECO:0000313" key="1">
    <source>
        <dbReference type="EMBL" id="SZX61283.1"/>
    </source>
</evidence>